<dbReference type="RefSeq" id="WP_078757850.1">
    <property type="nucleotide sequence ID" value="NZ_FUXP01000003.1"/>
</dbReference>
<name>A0A1T4PKN2_9GAMM</name>
<dbReference type="Proteomes" id="UP000190061">
    <property type="component" value="Unassembled WGS sequence"/>
</dbReference>
<keyword evidence="2" id="KW-1185">Reference proteome</keyword>
<accession>A0A1T4PKN2</accession>
<protein>
    <submittedName>
        <fullName evidence="1">Uncharacterized protein</fullName>
    </submittedName>
</protein>
<reference evidence="1 2" key="1">
    <citation type="submission" date="2017-02" db="EMBL/GenBank/DDBJ databases">
        <authorList>
            <person name="Peterson S.W."/>
        </authorList>
    </citation>
    <scope>NUCLEOTIDE SEQUENCE [LARGE SCALE GENOMIC DNA]</scope>
    <source>
        <strain evidence="1 2">DSM 21749</strain>
    </source>
</reference>
<proteinExistence type="predicted"/>
<evidence type="ECO:0000313" key="2">
    <source>
        <dbReference type="Proteomes" id="UP000190061"/>
    </source>
</evidence>
<sequence length="142" mass="14963">MSFEKLIAKVTQAENALEARERQLGADLRQTREAWLSAWTPPRIIVAGVIGGFLTGRTSPLRAATSGGGLLRMVSLMSSLFATTSAAHAAEEAGQAAEDAEQVAEQATTAEDATLAAEQFAHEQLLREASAARGIYHGSAQP</sequence>
<dbReference type="AlphaFoldDB" id="A0A1T4PKN2"/>
<dbReference type="STRING" id="1122188.SAMN02745674_01254"/>
<gene>
    <name evidence="1" type="ORF">SAMN02745674_01254</name>
</gene>
<dbReference type="EMBL" id="FUXP01000003">
    <property type="protein sequence ID" value="SJZ92029.1"/>
    <property type="molecule type" value="Genomic_DNA"/>
</dbReference>
<evidence type="ECO:0000313" key="1">
    <source>
        <dbReference type="EMBL" id="SJZ92029.1"/>
    </source>
</evidence>
<organism evidence="1 2">
    <name type="scientific">Lysobacter spongiicola DSM 21749</name>
    <dbReference type="NCBI Taxonomy" id="1122188"/>
    <lineage>
        <taxon>Bacteria</taxon>
        <taxon>Pseudomonadati</taxon>
        <taxon>Pseudomonadota</taxon>
        <taxon>Gammaproteobacteria</taxon>
        <taxon>Lysobacterales</taxon>
        <taxon>Lysobacteraceae</taxon>
        <taxon>Novilysobacter</taxon>
    </lineage>
</organism>
<dbReference type="OrthoDB" id="6027991at2"/>